<accession>A0A0P1FY16</accession>
<dbReference type="InterPro" id="IPR036844">
    <property type="entry name" value="Hint_dom_sf"/>
</dbReference>
<dbReference type="InterPro" id="IPR037221">
    <property type="entry name" value="H-type_lectin_dom_sf"/>
</dbReference>
<dbReference type="OrthoDB" id="6305173at2"/>
<dbReference type="Proteomes" id="UP000051887">
    <property type="component" value="Unassembled WGS sequence"/>
</dbReference>
<evidence type="ECO:0000313" key="2">
    <source>
        <dbReference type="EMBL" id="CUH67462.1"/>
    </source>
</evidence>
<evidence type="ECO:0000313" key="3">
    <source>
        <dbReference type="EMBL" id="CUH73897.1"/>
    </source>
</evidence>
<evidence type="ECO:0000313" key="4">
    <source>
        <dbReference type="Proteomes" id="UP000051086"/>
    </source>
</evidence>
<organism evidence="3 5">
    <name type="scientific">Thalassovita autumnalis</name>
    <dbReference type="NCBI Taxonomy" id="2072972"/>
    <lineage>
        <taxon>Bacteria</taxon>
        <taxon>Pseudomonadati</taxon>
        <taxon>Pseudomonadota</taxon>
        <taxon>Alphaproteobacteria</taxon>
        <taxon>Rhodobacterales</taxon>
        <taxon>Roseobacteraceae</taxon>
        <taxon>Thalassovita</taxon>
    </lineage>
</organism>
<feature type="domain" description="Hedgehog/Intein (Hint)" evidence="1">
    <location>
        <begin position="268"/>
        <end position="414"/>
    </location>
</feature>
<dbReference type="EMBL" id="CYSB01000029">
    <property type="protein sequence ID" value="CUH67462.1"/>
    <property type="molecule type" value="Genomic_DNA"/>
</dbReference>
<dbReference type="SUPFAM" id="SSF51294">
    <property type="entry name" value="Hedgehog/intein (Hint) domain"/>
    <property type="match status" value="1"/>
</dbReference>
<keyword evidence="4" id="KW-1185">Reference proteome</keyword>
<protein>
    <recommendedName>
        <fullName evidence="1">Hedgehog/Intein (Hint) domain-containing protein</fullName>
    </recommendedName>
</protein>
<reference evidence="2 4" key="2">
    <citation type="submission" date="2015-09" db="EMBL/GenBank/DDBJ databases">
        <authorList>
            <person name="Rodrigo-Torres L."/>
            <person name="Arahal D.R."/>
        </authorList>
    </citation>
    <scope>NUCLEOTIDE SEQUENCE [LARGE SCALE GENOMIC DNA]</scope>
    <source>
        <strain evidence="2 4">CECT 5118</strain>
    </source>
</reference>
<dbReference type="RefSeq" id="WP_058245033.1">
    <property type="nucleotide sequence ID" value="NZ_CYSB01000029.1"/>
</dbReference>
<gene>
    <name evidence="2" type="ORF">TL5118_02199</name>
    <name evidence="3" type="ORF">TL5120_03714</name>
</gene>
<name>A0A0P1FY16_9RHOB</name>
<reference evidence="3 5" key="1">
    <citation type="submission" date="2015-09" db="EMBL/GenBank/DDBJ databases">
        <authorList>
            <consortium name="Swine Surveillance"/>
        </authorList>
    </citation>
    <scope>NUCLEOTIDE SEQUENCE [LARGE SCALE GENOMIC DNA]</scope>
    <source>
        <strain evidence="3 5">5120</strain>
    </source>
</reference>
<dbReference type="Proteomes" id="UP000051086">
    <property type="component" value="Unassembled WGS sequence"/>
</dbReference>
<dbReference type="AlphaFoldDB" id="A0A0P1FY16"/>
<evidence type="ECO:0000259" key="1">
    <source>
        <dbReference type="Pfam" id="PF13403"/>
    </source>
</evidence>
<evidence type="ECO:0000313" key="5">
    <source>
        <dbReference type="Proteomes" id="UP000051887"/>
    </source>
</evidence>
<sequence length="480" mass="51448">MAIGEAGSITTNSPTENAPITVTLEEPLTNPVFAFTATNNGGDQFTIRLTDQVLDGDGNTTSFSFIIEEWEYHDGPHPAVETINWLAIEAGVHTLPDGRIIEAGTTATDASGRSASFSGSFTDPPVVLTSVMSNNDTTTVDSDPLNITSSGFDLSLQEEEAQADDHGTETIGWIAIQAGGDGSAGTANTFGGFDDNVDTFGLGATFTDAVVLGETQTINGGNPATVVIDSQNNSSVDMFLEEEASRDSELNHIDETLGLVAFEDGLIPCFTHGTLIRTPAGEEEVQHLQKGQLLPLWSEGAARVRLVLQRHLSAKDLAAYPHLRPVKITAGAMGLGLPKRDLWVSPQHRMLVASPVAKRMFGAAEVLVAAIRLTELPGIYVDEWVDCITYVHVVMDQHQVIIAEGSPSETLFTGPEALRAMTPAAREELFQLFPDLAIRRGLPDPARPIPEGKQQRRLVARLQKNAKRPLDQKVLGAPGV</sequence>
<dbReference type="EMBL" id="CYSC01000043">
    <property type="protein sequence ID" value="CUH73897.1"/>
    <property type="molecule type" value="Genomic_DNA"/>
</dbReference>
<dbReference type="Pfam" id="PF13403">
    <property type="entry name" value="Hint_2"/>
    <property type="match status" value="1"/>
</dbReference>
<dbReference type="InterPro" id="IPR028992">
    <property type="entry name" value="Hedgehog/Intein_dom"/>
</dbReference>
<dbReference type="Gene3D" id="2.60.40.2080">
    <property type="match status" value="1"/>
</dbReference>
<proteinExistence type="predicted"/>